<name>A0A679IPS7_9ENTE</name>
<gene>
    <name evidence="9" type="primary">menA</name>
    <name evidence="9" type="ORF">EsVE80_24540</name>
</gene>
<evidence type="ECO:0000256" key="1">
    <source>
        <dbReference type="ARBA" id="ARBA00004141"/>
    </source>
</evidence>
<dbReference type="InterPro" id="IPR000537">
    <property type="entry name" value="UbiA_prenyltransferase"/>
</dbReference>
<keyword evidence="5 8" id="KW-0812">Transmembrane</keyword>
<dbReference type="Pfam" id="PF01040">
    <property type="entry name" value="UbiA"/>
    <property type="match status" value="1"/>
</dbReference>
<comment type="pathway">
    <text evidence="2">Quinol/quinone metabolism; menaquinone biosynthesis.</text>
</comment>
<organism evidence="9 10">
    <name type="scientific">Enterococcus saigonensis</name>
    <dbReference type="NCBI Taxonomy" id="1805431"/>
    <lineage>
        <taxon>Bacteria</taxon>
        <taxon>Bacillati</taxon>
        <taxon>Bacillota</taxon>
        <taxon>Bacilli</taxon>
        <taxon>Lactobacillales</taxon>
        <taxon>Enterococcaceae</taxon>
        <taxon>Enterococcus</taxon>
    </lineage>
</organism>
<reference evidence="9 10" key="1">
    <citation type="submission" date="2020-02" db="EMBL/GenBank/DDBJ databases">
        <title>Characterization of vanA genotype vancomycin-resistant Enterococcus saigonensis VE80.</title>
        <authorList>
            <person name="Harada T."/>
            <person name="Motooka D."/>
            <person name="Nakamura S."/>
            <person name="Yamamoto Y."/>
            <person name="Kawahara R."/>
            <person name="Kawatsu K."/>
        </authorList>
    </citation>
    <scope>NUCLEOTIDE SEQUENCE [LARGE SCALE GENOMIC DNA]</scope>
    <source>
        <strain evidence="9 10">VE80</strain>
    </source>
</reference>
<evidence type="ECO:0000256" key="5">
    <source>
        <dbReference type="ARBA" id="ARBA00022692"/>
    </source>
</evidence>
<protein>
    <submittedName>
        <fullName evidence="9">1,4-dihydroxy-2-naphthoate octaprenyltransferase</fullName>
    </submittedName>
</protein>
<feature type="transmembrane region" description="Helical" evidence="8">
    <location>
        <begin position="225"/>
        <end position="245"/>
    </location>
</feature>
<dbReference type="AlphaFoldDB" id="A0A679IPS7"/>
<keyword evidence="3" id="KW-0474">Menaquinone biosynthesis</keyword>
<comment type="subcellular location">
    <subcellularLocation>
        <location evidence="1">Membrane</location>
        <topology evidence="1">Multi-pass membrane protein</topology>
    </subcellularLocation>
</comment>
<dbReference type="GO" id="GO:0042371">
    <property type="term" value="P:vitamin K biosynthetic process"/>
    <property type="evidence" value="ECO:0007669"/>
    <property type="project" value="TreeGrafter"/>
</dbReference>
<evidence type="ECO:0000313" key="10">
    <source>
        <dbReference type="Proteomes" id="UP000502998"/>
    </source>
</evidence>
<feature type="transmembrane region" description="Helical" evidence="8">
    <location>
        <begin position="126"/>
        <end position="144"/>
    </location>
</feature>
<dbReference type="PANTHER" id="PTHR13929">
    <property type="entry name" value="1,4-DIHYDROXY-2-NAPHTHOATE OCTAPRENYLTRANSFERASE"/>
    <property type="match status" value="1"/>
</dbReference>
<feature type="transmembrane region" description="Helical" evidence="8">
    <location>
        <begin position="251"/>
        <end position="270"/>
    </location>
</feature>
<dbReference type="RefSeq" id="WP_173103981.1">
    <property type="nucleotide sequence ID" value="NZ_AP022822.1"/>
</dbReference>
<feature type="transmembrane region" description="Helical" evidence="8">
    <location>
        <begin position="98"/>
        <end position="120"/>
    </location>
</feature>
<feature type="transmembrane region" description="Helical" evidence="8">
    <location>
        <begin position="291"/>
        <end position="311"/>
    </location>
</feature>
<dbReference type="GO" id="GO:0016020">
    <property type="term" value="C:membrane"/>
    <property type="evidence" value="ECO:0007669"/>
    <property type="project" value="UniProtKB-SubCell"/>
</dbReference>
<sequence length="316" mass="36120">MNILTFFKGFPKRAYTVMEVRTGFATGLPVLSGSFFGAYLTGEIHWLYMILFFIAGFCFNIVANTANEMRAYLAKEENETTFTYHKGSEGLVRGDAKFFDAVFVLLLMIALGGICGLLLVFLTKDLLLLAWGLIGLLAAITYSLGPKPYLLYPVGEVVSGFFVGGLACYLAGRTQMGSGNWQLLLYSVVPMILTVFLMSTNNVGDYEKDRGIRVTLPHVIGFRNAILIVIPEFLILFTCWVILWVTQTIPWWQFLIGCLIFYRQGWQRWYKDYVKIPSVYPEMGREYGPRPLLLIYHFNTWMAFLFFIQIMGRKYL</sequence>
<dbReference type="Proteomes" id="UP000502998">
    <property type="component" value="Chromosome"/>
</dbReference>
<dbReference type="CDD" id="cd13962">
    <property type="entry name" value="PT_UbiA_UBIAD1"/>
    <property type="match status" value="1"/>
</dbReference>
<feature type="transmembrane region" description="Helical" evidence="8">
    <location>
        <begin position="46"/>
        <end position="66"/>
    </location>
</feature>
<dbReference type="PANTHER" id="PTHR13929:SF0">
    <property type="entry name" value="UBIA PRENYLTRANSFERASE DOMAIN-CONTAINING PROTEIN 1"/>
    <property type="match status" value="1"/>
</dbReference>
<proteinExistence type="predicted"/>
<keyword evidence="7 8" id="KW-0472">Membrane</keyword>
<feature type="transmembrane region" description="Helical" evidence="8">
    <location>
        <begin position="184"/>
        <end position="204"/>
    </location>
</feature>
<dbReference type="InterPro" id="IPR026046">
    <property type="entry name" value="UBIAD1"/>
</dbReference>
<accession>A0A679IPS7</accession>
<evidence type="ECO:0000256" key="7">
    <source>
        <dbReference type="ARBA" id="ARBA00023136"/>
    </source>
</evidence>
<keyword evidence="6 8" id="KW-1133">Transmembrane helix</keyword>
<keyword evidence="4 9" id="KW-0808">Transferase</keyword>
<evidence type="ECO:0000313" key="9">
    <source>
        <dbReference type="EMBL" id="BCA86931.1"/>
    </source>
</evidence>
<feature type="transmembrane region" description="Helical" evidence="8">
    <location>
        <begin position="151"/>
        <end position="172"/>
    </location>
</feature>
<evidence type="ECO:0000256" key="2">
    <source>
        <dbReference type="ARBA" id="ARBA00004863"/>
    </source>
</evidence>
<dbReference type="UniPathway" id="UPA00079"/>
<evidence type="ECO:0000256" key="4">
    <source>
        <dbReference type="ARBA" id="ARBA00022679"/>
    </source>
</evidence>
<dbReference type="KEGG" id="esg:EsVE80_24540"/>
<evidence type="ECO:0000256" key="3">
    <source>
        <dbReference type="ARBA" id="ARBA00022428"/>
    </source>
</evidence>
<keyword evidence="10" id="KW-1185">Reference proteome</keyword>
<dbReference type="GO" id="GO:0009234">
    <property type="term" value="P:menaquinone biosynthetic process"/>
    <property type="evidence" value="ECO:0007669"/>
    <property type="project" value="UniProtKB-UniPathway"/>
</dbReference>
<feature type="transmembrane region" description="Helical" evidence="8">
    <location>
        <begin position="20"/>
        <end position="40"/>
    </location>
</feature>
<evidence type="ECO:0000256" key="6">
    <source>
        <dbReference type="ARBA" id="ARBA00022989"/>
    </source>
</evidence>
<dbReference type="InterPro" id="IPR044878">
    <property type="entry name" value="UbiA_sf"/>
</dbReference>
<dbReference type="Gene3D" id="1.10.357.140">
    <property type="entry name" value="UbiA prenyltransferase"/>
    <property type="match status" value="1"/>
</dbReference>
<evidence type="ECO:0000256" key="8">
    <source>
        <dbReference type="SAM" id="Phobius"/>
    </source>
</evidence>
<dbReference type="EMBL" id="AP022822">
    <property type="protein sequence ID" value="BCA86931.1"/>
    <property type="molecule type" value="Genomic_DNA"/>
</dbReference>
<dbReference type="GO" id="GO:0004659">
    <property type="term" value="F:prenyltransferase activity"/>
    <property type="evidence" value="ECO:0007669"/>
    <property type="project" value="InterPro"/>
</dbReference>